<evidence type="ECO:0000313" key="3">
    <source>
        <dbReference type="Proteomes" id="UP000298663"/>
    </source>
</evidence>
<organism evidence="2 3">
    <name type="scientific">Steinernema carpocapsae</name>
    <name type="common">Entomopathogenic nematode</name>
    <dbReference type="NCBI Taxonomy" id="34508"/>
    <lineage>
        <taxon>Eukaryota</taxon>
        <taxon>Metazoa</taxon>
        <taxon>Ecdysozoa</taxon>
        <taxon>Nematoda</taxon>
        <taxon>Chromadorea</taxon>
        <taxon>Rhabditida</taxon>
        <taxon>Tylenchina</taxon>
        <taxon>Panagrolaimomorpha</taxon>
        <taxon>Strongyloidoidea</taxon>
        <taxon>Steinernematidae</taxon>
        <taxon>Steinernema</taxon>
    </lineage>
</organism>
<name>A0A4V6A294_STECR</name>
<comment type="caution">
    <text evidence="2">The sequence shown here is derived from an EMBL/GenBank/DDBJ whole genome shotgun (WGS) entry which is preliminary data.</text>
</comment>
<gene>
    <name evidence="2" type="ORF">L596_018739</name>
</gene>
<sequence length="89" mass="9379">MFAFSFAPAADEDDSEPATSSGTGRATATILVSFSLSAVHACVCKSVRTLSTFTIGSMVDRIPAPNASVDAPRTSKRIRNFRALDPIIS</sequence>
<dbReference type="Proteomes" id="UP000298663">
    <property type="component" value="Unassembled WGS sequence"/>
</dbReference>
<feature type="region of interest" description="Disordered" evidence="1">
    <location>
        <begin position="1"/>
        <end position="23"/>
    </location>
</feature>
<reference evidence="2 3" key="2">
    <citation type="journal article" date="2019" name="G3 (Bethesda)">
        <title>Hybrid Assembly of the Genome of the Entomopathogenic Nematode Steinernema carpocapsae Identifies the X-Chromosome.</title>
        <authorList>
            <person name="Serra L."/>
            <person name="Macchietto M."/>
            <person name="Macias-Munoz A."/>
            <person name="McGill C.J."/>
            <person name="Rodriguez I.M."/>
            <person name="Rodriguez B."/>
            <person name="Murad R."/>
            <person name="Mortazavi A."/>
        </authorList>
    </citation>
    <scope>NUCLEOTIDE SEQUENCE [LARGE SCALE GENOMIC DNA]</scope>
    <source>
        <strain evidence="2 3">ALL</strain>
    </source>
</reference>
<reference evidence="2 3" key="1">
    <citation type="journal article" date="2015" name="Genome Biol.">
        <title>Comparative genomics of Steinernema reveals deeply conserved gene regulatory networks.</title>
        <authorList>
            <person name="Dillman A.R."/>
            <person name="Macchietto M."/>
            <person name="Porter C.F."/>
            <person name="Rogers A."/>
            <person name="Williams B."/>
            <person name="Antoshechkin I."/>
            <person name="Lee M.M."/>
            <person name="Goodwin Z."/>
            <person name="Lu X."/>
            <person name="Lewis E.E."/>
            <person name="Goodrich-Blair H."/>
            <person name="Stock S.P."/>
            <person name="Adams B.J."/>
            <person name="Sternberg P.W."/>
            <person name="Mortazavi A."/>
        </authorList>
    </citation>
    <scope>NUCLEOTIDE SEQUENCE [LARGE SCALE GENOMIC DNA]</scope>
    <source>
        <strain evidence="2 3">ALL</strain>
    </source>
</reference>
<evidence type="ECO:0000256" key="1">
    <source>
        <dbReference type="SAM" id="MobiDB-lite"/>
    </source>
</evidence>
<keyword evidence="3" id="KW-1185">Reference proteome</keyword>
<dbReference type="EMBL" id="AZBU02000005">
    <property type="protein sequence ID" value="TKR77835.1"/>
    <property type="molecule type" value="Genomic_DNA"/>
</dbReference>
<evidence type="ECO:0000313" key="2">
    <source>
        <dbReference type="EMBL" id="TKR77835.1"/>
    </source>
</evidence>
<accession>A0A4V6A294</accession>
<dbReference type="AlphaFoldDB" id="A0A4V6A294"/>
<proteinExistence type="predicted"/>
<protein>
    <submittedName>
        <fullName evidence="2">Uncharacterized protein</fullName>
    </submittedName>
</protein>